<feature type="domain" description="HMA" evidence="2">
    <location>
        <begin position="1"/>
        <end position="64"/>
    </location>
</feature>
<dbReference type="CDD" id="cd00371">
    <property type="entry name" value="HMA"/>
    <property type="match status" value="1"/>
</dbReference>
<evidence type="ECO:0000259" key="2">
    <source>
        <dbReference type="PROSITE" id="PS50846"/>
    </source>
</evidence>
<protein>
    <submittedName>
        <fullName evidence="3">Heavy-metal-associated domain-containing protein</fullName>
    </submittedName>
</protein>
<gene>
    <name evidence="3" type="ORF">RXV79_12475</name>
</gene>
<dbReference type="Proteomes" id="UP001303946">
    <property type="component" value="Chromosome"/>
</dbReference>
<dbReference type="Pfam" id="PF00403">
    <property type="entry name" value="HMA"/>
    <property type="match status" value="1"/>
</dbReference>
<proteinExistence type="predicted"/>
<evidence type="ECO:0000313" key="3">
    <source>
        <dbReference type="EMBL" id="WOB10838.1"/>
    </source>
</evidence>
<evidence type="ECO:0000313" key="4">
    <source>
        <dbReference type="Proteomes" id="UP001303946"/>
    </source>
</evidence>
<dbReference type="InterPro" id="IPR006121">
    <property type="entry name" value="HMA_dom"/>
</dbReference>
<organism evidence="3 4">
    <name type="scientific">Piscinibacter gummiphilus</name>
    <dbReference type="NCBI Taxonomy" id="946333"/>
    <lineage>
        <taxon>Bacteria</taxon>
        <taxon>Pseudomonadati</taxon>
        <taxon>Pseudomonadota</taxon>
        <taxon>Betaproteobacteria</taxon>
        <taxon>Burkholderiales</taxon>
        <taxon>Sphaerotilaceae</taxon>
        <taxon>Piscinibacter</taxon>
    </lineage>
</organism>
<dbReference type="Gene3D" id="3.30.70.100">
    <property type="match status" value="1"/>
</dbReference>
<dbReference type="InterPro" id="IPR036163">
    <property type="entry name" value="HMA_dom_sf"/>
</dbReference>
<name>A0ABZ0D0Y4_9BURK</name>
<reference evidence="3 4" key="1">
    <citation type="submission" date="2023-10" db="EMBL/GenBank/DDBJ databases">
        <title>Bacteria for the degradation of biodegradable plastic PBAT(Polybutylene adipate terephthalate).</title>
        <authorList>
            <person name="Weon H.-Y."/>
            <person name="Yeon J."/>
        </authorList>
    </citation>
    <scope>NUCLEOTIDE SEQUENCE [LARGE SCALE GENOMIC DNA]</scope>
    <source>
        <strain evidence="3 4">SBD 7-3</strain>
    </source>
</reference>
<dbReference type="InterPro" id="IPR017969">
    <property type="entry name" value="Heavy-metal-associated_CS"/>
</dbReference>
<sequence>MIVFNVNDMTCGHCVGAVTKAVKSVAPSATVSVDLGTKRVQIDGRDSDAPAFKAAIADAGYTPVEAAPAVDPVAARGGCCGSCH</sequence>
<evidence type="ECO:0000256" key="1">
    <source>
        <dbReference type="ARBA" id="ARBA00022723"/>
    </source>
</evidence>
<dbReference type="SUPFAM" id="SSF55008">
    <property type="entry name" value="HMA, heavy metal-associated domain"/>
    <property type="match status" value="1"/>
</dbReference>
<dbReference type="PROSITE" id="PS01047">
    <property type="entry name" value="HMA_1"/>
    <property type="match status" value="1"/>
</dbReference>
<accession>A0ABZ0D0Y4</accession>
<dbReference type="EMBL" id="CP136336">
    <property type="protein sequence ID" value="WOB10838.1"/>
    <property type="molecule type" value="Genomic_DNA"/>
</dbReference>
<keyword evidence="1" id="KW-0479">Metal-binding</keyword>
<keyword evidence="4" id="KW-1185">Reference proteome</keyword>
<dbReference type="PROSITE" id="PS50846">
    <property type="entry name" value="HMA_2"/>
    <property type="match status" value="1"/>
</dbReference>
<dbReference type="RefSeq" id="WP_316703744.1">
    <property type="nucleotide sequence ID" value="NZ_CP136336.1"/>
</dbReference>